<name>A0A0G1C0E6_9BACT</name>
<evidence type="ECO:0000313" key="1">
    <source>
        <dbReference type="EMBL" id="KKS43093.1"/>
    </source>
</evidence>
<reference evidence="1 2" key="1">
    <citation type="journal article" date="2015" name="Nature">
        <title>rRNA introns, odd ribosomes, and small enigmatic genomes across a large radiation of phyla.</title>
        <authorList>
            <person name="Brown C.T."/>
            <person name="Hug L.A."/>
            <person name="Thomas B.C."/>
            <person name="Sharon I."/>
            <person name="Castelle C.J."/>
            <person name="Singh A."/>
            <person name="Wilkins M.J."/>
            <person name="Williams K.H."/>
            <person name="Banfield J.F."/>
        </authorList>
    </citation>
    <scope>NUCLEOTIDE SEQUENCE [LARGE SCALE GENOMIC DNA]</scope>
</reference>
<sequence length="84" mass="9855">MNSRIIPITDFIRKFGDYAAILPFIDELIVTREGRPFATIKATPEEKNRELLKCVGLWKGSVLDSDDFWKNVFKRKNRSEPLIW</sequence>
<protein>
    <submittedName>
        <fullName evidence="1">Uncharacterized protein</fullName>
    </submittedName>
</protein>
<gene>
    <name evidence="1" type="ORF">UV05_C0033G0005</name>
</gene>
<comment type="caution">
    <text evidence="1">The sequence shown here is derived from an EMBL/GenBank/DDBJ whole genome shotgun (WGS) entry which is preliminary data.</text>
</comment>
<evidence type="ECO:0000313" key="2">
    <source>
        <dbReference type="Proteomes" id="UP000034875"/>
    </source>
</evidence>
<organism evidence="1 2">
    <name type="scientific">candidate division CPR1 bacterium GW2011_GWA2_42_17</name>
    <dbReference type="NCBI Taxonomy" id="1618341"/>
    <lineage>
        <taxon>Bacteria</taxon>
        <taxon>candidate division CPR1</taxon>
    </lineage>
</organism>
<accession>A0A0G1C0E6</accession>
<dbReference type="EMBL" id="LCCZ01000033">
    <property type="protein sequence ID" value="KKS43093.1"/>
    <property type="molecule type" value="Genomic_DNA"/>
</dbReference>
<dbReference type="AlphaFoldDB" id="A0A0G1C0E6"/>
<proteinExistence type="predicted"/>
<dbReference type="Proteomes" id="UP000034875">
    <property type="component" value="Unassembled WGS sequence"/>
</dbReference>